<keyword evidence="1" id="KW-0812">Transmembrane</keyword>
<reference evidence="2" key="2">
    <citation type="journal article" date="2015" name="Data Brief">
        <title>Shoot transcriptome of the giant reed, Arundo donax.</title>
        <authorList>
            <person name="Barrero R.A."/>
            <person name="Guerrero F.D."/>
            <person name="Moolhuijzen P."/>
            <person name="Goolsby J.A."/>
            <person name="Tidwell J."/>
            <person name="Bellgard S.E."/>
            <person name="Bellgard M.I."/>
        </authorList>
    </citation>
    <scope>NUCLEOTIDE SEQUENCE</scope>
    <source>
        <tissue evidence="2">Shoot tissue taken approximately 20 cm above the soil surface</tissue>
    </source>
</reference>
<feature type="transmembrane region" description="Helical" evidence="1">
    <location>
        <begin position="15"/>
        <end position="34"/>
    </location>
</feature>
<reference evidence="2" key="1">
    <citation type="submission" date="2014-09" db="EMBL/GenBank/DDBJ databases">
        <authorList>
            <person name="Magalhaes I.L.F."/>
            <person name="Oliveira U."/>
            <person name="Santos F.R."/>
            <person name="Vidigal T.H.D.A."/>
            <person name="Brescovit A.D."/>
            <person name="Santos A.J."/>
        </authorList>
    </citation>
    <scope>NUCLEOTIDE SEQUENCE</scope>
    <source>
        <tissue evidence="2">Shoot tissue taken approximately 20 cm above the soil surface</tissue>
    </source>
</reference>
<dbReference type="EMBL" id="GBRH01274535">
    <property type="protein sequence ID" value="JAD23360.1"/>
    <property type="molecule type" value="Transcribed_RNA"/>
</dbReference>
<keyword evidence="1" id="KW-1133">Transmembrane helix</keyword>
<proteinExistence type="predicted"/>
<name>A0A0A8YCT5_ARUDO</name>
<evidence type="ECO:0000313" key="2">
    <source>
        <dbReference type="EMBL" id="JAD23360.1"/>
    </source>
</evidence>
<accession>A0A0A8YCT5</accession>
<protein>
    <submittedName>
        <fullName evidence="2">Uncharacterized protein</fullName>
    </submittedName>
</protein>
<sequence>MYLEVYVCAVPLCFWWMKSILLTCMFSLYVWFIFSSSIEK</sequence>
<keyword evidence="1" id="KW-0472">Membrane</keyword>
<evidence type="ECO:0000256" key="1">
    <source>
        <dbReference type="SAM" id="Phobius"/>
    </source>
</evidence>
<organism evidence="2">
    <name type="scientific">Arundo donax</name>
    <name type="common">Giant reed</name>
    <name type="synonym">Donax arundinaceus</name>
    <dbReference type="NCBI Taxonomy" id="35708"/>
    <lineage>
        <taxon>Eukaryota</taxon>
        <taxon>Viridiplantae</taxon>
        <taxon>Streptophyta</taxon>
        <taxon>Embryophyta</taxon>
        <taxon>Tracheophyta</taxon>
        <taxon>Spermatophyta</taxon>
        <taxon>Magnoliopsida</taxon>
        <taxon>Liliopsida</taxon>
        <taxon>Poales</taxon>
        <taxon>Poaceae</taxon>
        <taxon>PACMAD clade</taxon>
        <taxon>Arundinoideae</taxon>
        <taxon>Arundineae</taxon>
        <taxon>Arundo</taxon>
    </lineage>
</organism>
<dbReference type="AlphaFoldDB" id="A0A0A8YCT5"/>